<dbReference type="Proteomes" id="UP000316093">
    <property type="component" value="Chromosome"/>
</dbReference>
<reference evidence="1 2" key="1">
    <citation type="submission" date="2019-06" db="EMBL/GenBank/DDBJ databases">
        <title>A complete genome sequence for Luteibacter pinisoli MAH-14.</title>
        <authorList>
            <person name="Baltrus D.A."/>
        </authorList>
    </citation>
    <scope>NUCLEOTIDE SEQUENCE [LARGE SCALE GENOMIC DNA]</scope>
    <source>
        <strain evidence="1 2">MAH-14</strain>
    </source>
</reference>
<dbReference type="OrthoDB" id="6194308at2"/>
<name>A0A4Y5YZT5_9GAMM</name>
<sequence length="304" mass="33564">MSVPASSLSQRGQFRALYNGLKSQKRLDRVPVILCEGDSWFSNPLYMNMLDWIVSPSPHDNELGVPLLGQGGLFFRAEHSGDQAIPQTEHPSRSMFTRDNVDDLVGWFGRFNFDAVLLSAGGNDFVDTWLKQTMAGKANLTPQQAFDVIVATGRFDDLRKAYGLFLDTFLAAKPNVPILAHTYDYPRRIGVDAKLGLGNLGAAALLKKSIGPWIGPAIEPVIPGGLPAWQAFVKLLIDGFVERVLQPLKATAAYHGMFDYVDLRGRLTSDDQWNDEMHPNEAGFHVLATVFRAKLIGKLPAAKR</sequence>
<dbReference type="InterPro" id="IPR036514">
    <property type="entry name" value="SGNH_hydro_sf"/>
</dbReference>
<evidence type="ECO:0000313" key="2">
    <source>
        <dbReference type="Proteomes" id="UP000316093"/>
    </source>
</evidence>
<dbReference type="AlphaFoldDB" id="A0A4Y5YZT5"/>
<accession>A0A4Y5YZT5</accession>
<evidence type="ECO:0000313" key="1">
    <source>
        <dbReference type="EMBL" id="QDE38411.1"/>
    </source>
</evidence>
<dbReference type="RefSeq" id="WP_139979882.1">
    <property type="nucleotide sequence ID" value="NZ_CP041046.1"/>
</dbReference>
<keyword evidence="2" id="KW-1185">Reference proteome</keyword>
<dbReference type="Gene3D" id="3.40.50.1110">
    <property type="entry name" value="SGNH hydrolase"/>
    <property type="match status" value="1"/>
</dbReference>
<protein>
    <recommendedName>
        <fullName evidence="3">SGNH/GDSL hydrolase family protein</fullName>
    </recommendedName>
</protein>
<dbReference type="EMBL" id="CP041046">
    <property type="protein sequence ID" value="QDE38411.1"/>
    <property type="molecule type" value="Genomic_DNA"/>
</dbReference>
<dbReference type="SUPFAM" id="SSF52266">
    <property type="entry name" value="SGNH hydrolase"/>
    <property type="match status" value="1"/>
</dbReference>
<proteinExistence type="predicted"/>
<evidence type="ECO:0008006" key="3">
    <source>
        <dbReference type="Google" id="ProtNLM"/>
    </source>
</evidence>
<gene>
    <name evidence="1" type="ORF">FIV34_03950</name>
</gene>
<dbReference type="GO" id="GO:0016788">
    <property type="term" value="F:hydrolase activity, acting on ester bonds"/>
    <property type="evidence" value="ECO:0007669"/>
    <property type="project" value="UniProtKB-ARBA"/>
</dbReference>
<dbReference type="KEGG" id="lpy:FIV34_03950"/>
<organism evidence="1 2">
    <name type="scientific">Luteibacter pinisoli</name>
    <dbReference type="NCBI Taxonomy" id="2589080"/>
    <lineage>
        <taxon>Bacteria</taxon>
        <taxon>Pseudomonadati</taxon>
        <taxon>Pseudomonadota</taxon>
        <taxon>Gammaproteobacteria</taxon>
        <taxon>Lysobacterales</taxon>
        <taxon>Rhodanobacteraceae</taxon>
        <taxon>Luteibacter</taxon>
    </lineage>
</organism>